<feature type="domain" description="Metallo-beta-lactamase" evidence="7">
    <location>
        <begin position="103"/>
        <end position="303"/>
    </location>
</feature>
<dbReference type="EMBL" id="CP021112">
    <property type="protein sequence ID" value="ARP99391.1"/>
    <property type="molecule type" value="Genomic_DNA"/>
</dbReference>
<name>A0A1W6ZPT6_9HYPH</name>
<evidence type="ECO:0000256" key="4">
    <source>
        <dbReference type="ARBA" id="ARBA00022801"/>
    </source>
</evidence>
<keyword evidence="5" id="KW-0862">Zinc</keyword>
<dbReference type="SUPFAM" id="SSF56281">
    <property type="entry name" value="Metallo-hydrolase/oxidoreductase"/>
    <property type="match status" value="1"/>
</dbReference>
<dbReference type="STRING" id="1235591.CAK95_10065"/>
<evidence type="ECO:0000256" key="3">
    <source>
        <dbReference type="ARBA" id="ARBA00022723"/>
    </source>
</evidence>
<comment type="similarity">
    <text evidence="2">Belongs to the metallo-beta-lactamase superfamily.</text>
</comment>
<dbReference type="InterPro" id="IPR001279">
    <property type="entry name" value="Metallo-B-lactamas"/>
</dbReference>
<sequence>MMRLVSASRRCRPVPKRCGSCSVTRSAPSANSVSTRKRRSSVMLDTATRNEAVFDVDLAAVRTLAHVVPGPLPLTLNGIKFAASIRPRKFVIEGGDETPVTMPRTTYQVVYADGTVMLDAGMDKATHDSFGEGEPYDLEAFAKLKNALDAARMIVLTHYHADHVGGVVTAPNFDALSRKTVAEAETLSLMMNNPHRPHLKIRESQAAQFIIISYGQYYPVAPGMVLIKAPGHSPDMQMLYLKLQSGEEFLHSVDAAWNMDNIRAVKGKAAPWVKEDVPAVMAQLAWLNGLMQREPSLNILVTHDGEWLDQMIARGAIGGELKI</sequence>
<evidence type="ECO:0000313" key="8">
    <source>
        <dbReference type="EMBL" id="ARP99391.1"/>
    </source>
</evidence>
<evidence type="ECO:0000256" key="2">
    <source>
        <dbReference type="ARBA" id="ARBA00007749"/>
    </source>
</evidence>
<keyword evidence="4" id="KW-0378">Hydrolase</keyword>
<dbReference type="Proteomes" id="UP000194137">
    <property type="component" value="Chromosome"/>
</dbReference>
<protein>
    <recommendedName>
        <fullName evidence="7">Metallo-beta-lactamase domain-containing protein</fullName>
    </recommendedName>
</protein>
<dbReference type="GO" id="GO:0016787">
    <property type="term" value="F:hydrolase activity"/>
    <property type="evidence" value="ECO:0007669"/>
    <property type="project" value="UniProtKB-KW"/>
</dbReference>
<feature type="compositionally biased region" description="Polar residues" evidence="6">
    <location>
        <begin position="21"/>
        <end position="34"/>
    </location>
</feature>
<evidence type="ECO:0000259" key="7">
    <source>
        <dbReference type="SMART" id="SM00849"/>
    </source>
</evidence>
<organism evidence="8 9">
    <name type="scientific">Pseudorhodoplanes sinuspersici</name>
    <dbReference type="NCBI Taxonomy" id="1235591"/>
    <lineage>
        <taxon>Bacteria</taxon>
        <taxon>Pseudomonadati</taxon>
        <taxon>Pseudomonadota</taxon>
        <taxon>Alphaproteobacteria</taxon>
        <taxon>Hyphomicrobiales</taxon>
        <taxon>Pseudorhodoplanes</taxon>
    </lineage>
</organism>
<evidence type="ECO:0000256" key="1">
    <source>
        <dbReference type="ARBA" id="ARBA00001947"/>
    </source>
</evidence>
<dbReference type="InterPro" id="IPR036866">
    <property type="entry name" value="RibonucZ/Hydroxyglut_hydro"/>
</dbReference>
<dbReference type="Pfam" id="PF00753">
    <property type="entry name" value="Lactamase_B"/>
    <property type="match status" value="1"/>
</dbReference>
<keyword evidence="9" id="KW-1185">Reference proteome</keyword>
<dbReference type="InterPro" id="IPR051013">
    <property type="entry name" value="MBL_superfamily_lactonases"/>
</dbReference>
<dbReference type="SMART" id="SM00849">
    <property type="entry name" value="Lactamase_B"/>
    <property type="match status" value="1"/>
</dbReference>
<dbReference type="Gene3D" id="3.60.15.10">
    <property type="entry name" value="Ribonuclease Z/Hydroxyacylglutathione hydrolase-like"/>
    <property type="match status" value="1"/>
</dbReference>
<reference evidence="8 9" key="1">
    <citation type="submission" date="2017-05" db="EMBL/GenBank/DDBJ databases">
        <title>Full genome sequence of Pseudorhodoplanes sinuspersici.</title>
        <authorList>
            <person name="Dastgheib S.M.M."/>
            <person name="Shavandi M."/>
            <person name="Tirandaz H."/>
        </authorList>
    </citation>
    <scope>NUCLEOTIDE SEQUENCE [LARGE SCALE GENOMIC DNA]</scope>
    <source>
        <strain evidence="8 9">RIPI110</strain>
    </source>
</reference>
<feature type="region of interest" description="Disordered" evidence="6">
    <location>
        <begin position="19"/>
        <end position="42"/>
    </location>
</feature>
<dbReference type="GO" id="GO:0046872">
    <property type="term" value="F:metal ion binding"/>
    <property type="evidence" value="ECO:0007669"/>
    <property type="project" value="UniProtKB-KW"/>
</dbReference>
<proteinExistence type="inferred from homology"/>
<evidence type="ECO:0000256" key="6">
    <source>
        <dbReference type="SAM" id="MobiDB-lite"/>
    </source>
</evidence>
<keyword evidence="3" id="KW-0479">Metal-binding</keyword>
<evidence type="ECO:0000313" key="9">
    <source>
        <dbReference type="Proteomes" id="UP000194137"/>
    </source>
</evidence>
<dbReference type="AlphaFoldDB" id="A0A1W6ZPT6"/>
<gene>
    <name evidence="8" type="ORF">CAK95_10065</name>
</gene>
<accession>A0A1W6ZPT6</accession>
<evidence type="ECO:0000256" key="5">
    <source>
        <dbReference type="ARBA" id="ARBA00022833"/>
    </source>
</evidence>
<dbReference type="PANTHER" id="PTHR42978">
    <property type="entry name" value="QUORUM-QUENCHING LACTONASE YTNP-RELATED-RELATED"/>
    <property type="match status" value="1"/>
</dbReference>
<comment type="cofactor">
    <cofactor evidence="1">
        <name>Zn(2+)</name>
        <dbReference type="ChEBI" id="CHEBI:29105"/>
    </cofactor>
</comment>
<dbReference type="KEGG" id="psin:CAK95_10065"/>
<dbReference type="PANTHER" id="PTHR42978:SF2">
    <property type="entry name" value="102 KBASES UNSTABLE REGION: FROM 1 TO 119443"/>
    <property type="match status" value="1"/>
</dbReference>